<reference evidence="2" key="1">
    <citation type="submission" date="2011-12" db="EMBL/GenBank/DDBJ databases">
        <title>Complete sequence of Tannerella forsythia ATCC 43037.</title>
        <authorList>
            <person name="Dewhirst F."/>
            <person name="Tanner A."/>
            <person name="Izard J."/>
            <person name="Brinkac L."/>
            <person name="Durkin A.S."/>
            <person name="Hostetler J."/>
            <person name="Shetty J."/>
            <person name="Torralba M."/>
            <person name="Gill S."/>
            <person name="Nelson K."/>
        </authorList>
    </citation>
    <scope>NUCLEOTIDE SEQUENCE [LARGE SCALE GENOMIC DNA]</scope>
    <source>
        <strain evidence="2">ATCC 43037 / JCM 10827 / CCUG 33226 / KCTC 5666 / FDC 338</strain>
    </source>
</reference>
<evidence type="ECO:0000313" key="2">
    <source>
        <dbReference type="Proteomes" id="UP000005436"/>
    </source>
</evidence>
<dbReference type="EMBL" id="CP003191">
    <property type="protein sequence ID" value="AEW19828.1"/>
    <property type="molecule type" value="Genomic_DNA"/>
</dbReference>
<protein>
    <submittedName>
        <fullName evidence="1">Uncharacterized protein</fullName>
    </submittedName>
</protein>
<dbReference type="KEGG" id="tfo:BFO_1129"/>
<proteinExistence type="predicted"/>
<evidence type="ECO:0000313" key="1">
    <source>
        <dbReference type="EMBL" id="AEW19828.1"/>
    </source>
</evidence>
<gene>
    <name evidence="1" type="ordered locus">BFO_1129</name>
</gene>
<sequence length="39" mass="4682">MIYNRTALLPLQRQRRFYLYTIFTADDLPVHKQVPIFAA</sequence>
<dbReference type="Proteomes" id="UP000005436">
    <property type="component" value="Chromosome"/>
</dbReference>
<accession>G8UIE3</accession>
<keyword evidence="2" id="KW-1185">Reference proteome</keyword>
<dbReference type="HOGENOM" id="CLU_3318299_0_0_10"/>
<organism evidence="1 2">
    <name type="scientific">Tannerella forsythia (strain ATCC 43037 / JCM 10827 / CCUG 21028 A / KCTC 5666 / FDC 338)</name>
    <name type="common">Bacteroides forsythus</name>
    <dbReference type="NCBI Taxonomy" id="203275"/>
    <lineage>
        <taxon>Bacteria</taxon>
        <taxon>Pseudomonadati</taxon>
        <taxon>Bacteroidota</taxon>
        <taxon>Bacteroidia</taxon>
        <taxon>Bacteroidales</taxon>
        <taxon>Tannerellaceae</taxon>
        <taxon>Tannerella</taxon>
    </lineage>
</organism>
<name>G8UIE3_TANFA</name>
<dbReference type="AlphaFoldDB" id="G8UIE3"/>